<keyword evidence="3" id="KW-1185">Reference proteome</keyword>
<protein>
    <submittedName>
        <fullName evidence="2">Beta-lactamase</fullName>
    </submittedName>
</protein>
<organism evidence="2 3">
    <name type="scientific">Rubinisphaera brasiliensis (strain ATCC 49424 / DSM 5305 / JCM 21570 / IAM 15109 / NBRC 103401 / IFAM 1448)</name>
    <name type="common">Planctomyces brasiliensis</name>
    <dbReference type="NCBI Taxonomy" id="756272"/>
    <lineage>
        <taxon>Bacteria</taxon>
        <taxon>Pseudomonadati</taxon>
        <taxon>Planctomycetota</taxon>
        <taxon>Planctomycetia</taxon>
        <taxon>Planctomycetales</taxon>
        <taxon>Planctomycetaceae</taxon>
        <taxon>Rubinisphaera</taxon>
    </lineage>
</organism>
<evidence type="ECO:0000313" key="2">
    <source>
        <dbReference type="EMBL" id="ADY60563.1"/>
    </source>
</evidence>
<sequence>MGTRAALLNGFAEEGSVEPLICRFILKSNFDQFFSQGVSLKTAQRGDRMRQRFLLLASFLLLSSLSAGRPHATTEVSASEDGRNSVVTETETEAWPPGAMACAVEQSVVNAEDESVIRNATPRIRKSNPGMYPGVRPSESLRRKIADLEDSLPKWMHDFHVPGVSIAFIEDRQLVWSRGYGVRCAGSEAQVRPTTVMEACSMSKPFFAYLFLQLVQEKQADLDRPLVEYLGKDYLKDEPRHKKITPRMVLSHTTGLPNWRRGGWGSGGAISLAFAPGTRFRYSGEGFLMLQRAVESIADAKLDPMSQERLINPLGLKHTRYVWDDRLMVEAACGHDRDGEVKASRKYYRSANAAYTLYTSAEDYARFLVEIMATDRTQKHSLSSQMVDQMLTPNSHREEQNADWGLGWGLRNTTPKGDQPKLVYHSGSNGTGFRCHSEFQPERGTGLVIMTNAIGGKELYTALVEQWHAAEE</sequence>
<accession>F0SGG4</accession>
<dbReference type="KEGG" id="pbs:Plabr_2965"/>
<dbReference type="AlphaFoldDB" id="F0SGG4"/>
<dbReference type="EMBL" id="CP002546">
    <property type="protein sequence ID" value="ADY60563.1"/>
    <property type="molecule type" value="Genomic_DNA"/>
</dbReference>
<dbReference type="STRING" id="756272.Plabr_2965"/>
<evidence type="ECO:0000259" key="1">
    <source>
        <dbReference type="Pfam" id="PF00144"/>
    </source>
</evidence>
<feature type="domain" description="Beta-lactamase-related" evidence="1">
    <location>
        <begin position="158"/>
        <end position="455"/>
    </location>
</feature>
<evidence type="ECO:0000313" key="3">
    <source>
        <dbReference type="Proteomes" id="UP000006860"/>
    </source>
</evidence>
<dbReference type="PANTHER" id="PTHR43283:SF18">
    <property type="match status" value="1"/>
</dbReference>
<gene>
    <name evidence="2" type="ordered locus">Plabr_2965</name>
</gene>
<dbReference type="Gene3D" id="3.40.710.10">
    <property type="entry name" value="DD-peptidase/beta-lactamase superfamily"/>
    <property type="match status" value="1"/>
</dbReference>
<dbReference type="Pfam" id="PF00144">
    <property type="entry name" value="Beta-lactamase"/>
    <property type="match status" value="1"/>
</dbReference>
<dbReference type="SUPFAM" id="SSF56601">
    <property type="entry name" value="beta-lactamase/transpeptidase-like"/>
    <property type="match status" value="1"/>
</dbReference>
<dbReference type="HOGENOM" id="CLU_578568_0_0_0"/>
<dbReference type="Proteomes" id="UP000006860">
    <property type="component" value="Chromosome"/>
</dbReference>
<name>F0SGG4_RUBBR</name>
<reference evidence="3" key="1">
    <citation type="submission" date="2011-02" db="EMBL/GenBank/DDBJ databases">
        <title>The complete genome of Planctomyces brasiliensis DSM 5305.</title>
        <authorList>
            <person name="Lucas S."/>
            <person name="Copeland A."/>
            <person name="Lapidus A."/>
            <person name="Bruce D."/>
            <person name="Goodwin L."/>
            <person name="Pitluck S."/>
            <person name="Kyrpides N."/>
            <person name="Mavromatis K."/>
            <person name="Pagani I."/>
            <person name="Ivanova N."/>
            <person name="Ovchinnikova G."/>
            <person name="Lu M."/>
            <person name="Detter J.C."/>
            <person name="Han C."/>
            <person name="Land M."/>
            <person name="Hauser L."/>
            <person name="Markowitz V."/>
            <person name="Cheng J.-F."/>
            <person name="Hugenholtz P."/>
            <person name="Woyke T."/>
            <person name="Wu D."/>
            <person name="Tindall B."/>
            <person name="Pomrenke H.G."/>
            <person name="Brambilla E."/>
            <person name="Klenk H.-P."/>
            <person name="Eisen J.A."/>
        </authorList>
    </citation>
    <scope>NUCLEOTIDE SEQUENCE [LARGE SCALE GENOMIC DNA]</scope>
    <source>
        <strain evidence="3">ATCC 49424 / DSM 5305 / JCM 21570 / IAM 15109 / NBRC 103401 / IFAM 1448</strain>
    </source>
</reference>
<dbReference type="InterPro" id="IPR012338">
    <property type="entry name" value="Beta-lactam/transpept-like"/>
</dbReference>
<dbReference type="OrthoDB" id="9797709at2"/>
<dbReference type="InterPro" id="IPR001466">
    <property type="entry name" value="Beta-lactam-related"/>
</dbReference>
<dbReference type="eggNOG" id="COG1680">
    <property type="taxonomic scope" value="Bacteria"/>
</dbReference>
<proteinExistence type="predicted"/>
<dbReference type="InterPro" id="IPR050789">
    <property type="entry name" value="Diverse_Enzym_Activities"/>
</dbReference>
<dbReference type="PANTHER" id="PTHR43283">
    <property type="entry name" value="BETA-LACTAMASE-RELATED"/>
    <property type="match status" value="1"/>
</dbReference>